<dbReference type="Pfam" id="PF00050">
    <property type="entry name" value="Kazal_1"/>
    <property type="match status" value="1"/>
</dbReference>
<dbReference type="FunFam" id="3.30.60.30:FF:000054">
    <property type="entry name" value="Agrin"/>
    <property type="match status" value="1"/>
</dbReference>
<evidence type="ECO:0000313" key="3">
    <source>
        <dbReference type="EMBL" id="KAG5678448.1"/>
    </source>
</evidence>
<dbReference type="GO" id="GO:0030154">
    <property type="term" value="P:cell differentiation"/>
    <property type="evidence" value="ECO:0007669"/>
    <property type="project" value="TreeGrafter"/>
</dbReference>
<dbReference type="PANTHER" id="PTHR10913:SF79">
    <property type="entry name" value="GH09510P"/>
    <property type="match status" value="1"/>
</dbReference>
<sequence length="563" mass="62823">MDLLRCLRDPSNIPSKEVISYAGKLTTRLFYNKDDDEEEVIAETEAVSSEEMLLECKLDLLLRKDTVNISKTDNKFKWLKQEFTLFKNIGERTEILKKYTKQFFVFRPTPTDVERVFSVSIILALRLDHVCLTNEQLPMAIQEDKNDMNNRETRAISSNCPRSCPPSASEQEPVCGTDGIIYANSCEMKKKTCTKGNSNAITEDSEGCQRSKGSQCNHRCPSEKDLVCGTDSRTYLNKCMLAVQACRVGKAAVSLAHMGPCLNGSVIRESCPVDCFSAPQDGPICASDGNVYNSTCQMKLLTCGQGVNEQEALSKYKNVRESCWRVARPTCGSDGRLYSSPCKMRSSNCGKHVFEVPISFCMSQQERTGSIKNYIVGDCPKSCENVEEKFVCGSDNNIYTSECELKLLNCGQKRNVQVVDMSKCQKKLDRCKKNTELACRSSQKNQNPLFAKEDLICGTDSKTYSNDCELQKATCLRGVQMAHIGSCTSLKSEHICDECEEGDEINQPICASNGQVYNSKCEMKQQTCGMHVVAVSLQNCPKTQFCDVDCIAFFPSSTSNHRE</sequence>
<feature type="domain" description="Kazal-like" evidence="2">
    <location>
        <begin position="425"/>
        <end position="489"/>
    </location>
</feature>
<evidence type="ECO:0000259" key="2">
    <source>
        <dbReference type="PROSITE" id="PS51465"/>
    </source>
</evidence>
<evidence type="ECO:0000256" key="1">
    <source>
        <dbReference type="ARBA" id="ARBA00023157"/>
    </source>
</evidence>
<dbReference type="Gene3D" id="3.30.60.30">
    <property type="match status" value="7"/>
</dbReference>
<protein>
    <recommendedName>
        <fullName evidence="2">Kazal-like domain-containing protein</fullName>
    </recommendedName>
</protein>
<accession>A0A9J6C991</accession>
<keyword evidence="1" id="KW-1015">Disulfide bond</keyword>
<dbReference type="GO" id="GO:0005576">
    <property type="term" value="C:extracellular region"/>
    <property type="evidence" value="ECO:0007669"/>
    <property type="project" value="TreeGrafter"/>
</dbReference>
<dbReference type="Pfam" id="PF07648">
    <property type="entry name" value="Kazal_2"/>
    <property type="match status" value="6"/>
</dbReference>
<feature type="domain" description="Kazal-like" evidence="2">
    <location>
        <begin position="373"/>
        <end position="424"/>
    </location>
</feature>
<name>A0A9J6C991_POLVA</name>
<gene>
    <name evidence="3" type="ORF">PVAND_008120</name>
</gene>
<dbReference type="InterPro" id="IPR002350">
    <property type="entry name" value="Kazal_dom"/>
</dbReference>
<dbReference type="Proteomes" id="UP001107558">
    <property type="component" value="Chromosome 2"/>
</dbReference>
<keyword evidence="4" id="KW-1185">Reference proteome</keyword>
<proteinExistence type="predicted"/>
<dbReference type="OrthoDB" id="6614329at2759"/>
<dbReference type="SUPFAM" id="SSF100895">
    <property type="entry name" value="Kazal-type serine protease inhibitors"/>
    <property type="match status" value="7"/>
</dbReference>
<feature type="domain" description="Kazal-like" evidence="2">
    <location>
        <begin position="265"/>
        <end position="325"/>
    </location>
</feature>
<comment type="caution">
    <text evidence="3">The sequence shown here is derived from an EMBL/GenBank/DDBJ whole genome shotgun (WGS) entry which is preliminary data.</text>
</comment>
<reference evidence="3" key="1">
    <citation type="submission" date="2021-03" db="EMBL/GenBank/DDBJ databases">
        <title>Chromosome level genome of the anhydrobiotic midge Polypedilum vanderplanki.</title>
        <authorList>
            <person name="Yoshida Y."/>
            <person name="Kikawada T."/>
            <person name="Gusev O."/>
        </authorList>
    </citation>
    <scope>NUCLEOTIDE SEQUENCE</scope>
    <source>
        <strain evidence="3">NIAS01</strain>
        <tissue evidence="3">Whole body or cell culture</tissue>
    </source>
</reference>
<dbReference type="CDD" id="cd00104">
    <property type="entry name" value="KAZAL_FS"/>
    <property type="match status" value="6"/>
</dbReference>
<dbReference type="FunFam" id="3.30.60.30:FF:000035">
    <property type="entry name" value="Serine protease inhibitor dipetalogastin"/>
    <property type="match status" value="1"/>
</dbReference>
<dbReference type="InterPro" id="IPR050653">
    <property type="entry name" value="Prot_Inhib_GrowthFact_Antg"/>
</dbReference>
<organism evidence="3 4">
    <name type="scientific">Polypedilum vanderplanki</name>
    <name type="common">Sleeping chironomid midge</name>
    <dbReference type="NCBI Taxonomy" id="319348"/>
    <lineage>
        <taxon>Eukaryota</taxon>
        <taxon>Metazoa</taxon>
        <taxon>Ecdysozoa</taxon>
        <taxon>Arthropoda</taxon>
        <taxon>Hexapoda</taxon>
        <taxon>Insecta</taxon>
        <taxon>Pterygota</taxon>
        <taxon>Neoptera</taxon>
        <taxon>Endopterygota</taxon>
        <taxon>Diptera</taxon>
        <taxon>Nematocera</taxon>
        <taxon>Chironomoidea</taxon>
        <taxon>Chironomidae</taxon>
        <taxon>Chironominae</taxon>
        <taxon>Polypedilum</taxon>
        <taxon>Polypedilum</taxon>
    </lineage>
</organism>
<dbReference type="FunFam" id="3.30.60.30:FF:000044">
    <property type="entry name" value="Serine protease inhibitor dipetalogastin"/>
    <property type="match status" value="1"/>
</dbReference>
<dbReference type="InterPro" id="IPR036058">
    <property type="entry name" value="Kazal_dom_sf"/>
</dbReference>
<dbReference type="FunFam" id="3.30.60.30:FF:000045">
    <property type="entry name" value="Serine protease inhibitor dipetalogastin"/>
    <property type="match status" value="1"/>
</dbReference>
<evidence type="ECO:0000313" key="4">
    <source>
        <dbReference type="Proteomes" id="UP001107558"/>
    </source>
</evidence>
<feature type="domain" description="Kazal-like" evidence="2">
    <location>
        <begin position="154"/>
        <end position="209"/>
    </location>
</feature>
<dbReference type="EMBL" id="JADBJN010000002">
    <property type="protein sequence ID" value="KAG5678448.1"/>
    <property type="molecule type" value="Genomic_DNA"/>
</dbReference>
<dbReference type="AlphaFoldDB" id="A0A9J6C991"/>
<dbReference type="PROSITE" id="PS51465">
    <property type="entry name" value="KAZAL_2"/>
    <property type="match status" value="5"/>
</dbReference>
<dbReference type="PANTHER" id="PTHR10913">
    <property type="entry name" value="FOLLISTATIN-RELATED"/>
    <property type="match status" value="1"/>
</dbReference>
<dbReference type="SMART" id="SM00280">
    <property type="entry name" value="KAZAL"/>
    <property type="match status" value="7"/>
</dbReference>
<feature type="domain" description="Kazal-like" evidence="2">
    <location>
        <begin position="210"/>
        <end position="263"/>
    </location>
</feature>